<feature type="compositionally biased region" description="Low complexity" evidence="2">
    <location>
        <begin position="544"/>
        <end position="579"/>
    </location>
</feature>
<evidence type="ECO:0000256" key="2">
    <source>
        <dbReference type="SAM" id="MobiDB-lite"/>
    </source>
</evidence>
<dbReference type="InterPro" id="IPR024586">
    <property type="entry name" value="DnaJ-like_C11_C"/>
</dbReference>
<dbReference type="SMART" id="SM00271">
    <property type="entry name" value="DnaJ"/>
    <property type="match status" value="1"/>
</dbReference>
<dbReference type="PRINTS" id="PR00625">
    <property type="entry name" value="JDOMAIN"/>
</dbReference>
<dbReference type="InterPro" id="IPR052243">
    <property type="entry name" value="Mito_inner_membrane_organizer"/>
</dbReference>
<dbReference type="PANTHER" id="PTHR44157:SF1">
    <property type="entry name" value="DNAJ HOMOLOG SUBFAMILY C MEMBER 11"/>
    <property type="match status" value="1"/>
</dbReference>
<dbReference type="RefSeq" id="XP_042924450.1">
    <property type="nucleotide sequence ID" value="XM_043063744.1"/>
</dbReference>
<evidence type="ECO:0000313" key="5">
    <source>
        <dbReference type="Proteomes" id="UP000006906"/>
    </source>
</evidence>
<evidence type="ECO:0000259" key="3">
    <source>
        <dbReference type="PROSITE" id="PS50076"/>
    </source>
</evidence>
<proteinExistence type="predicted"/>
<dbReference type="KEGG" id="cre:CHLRE_06g308150v5"/>
<dbReference type="Proteomes" id="UP000006906">
    <property type="component" value="Chromosome 6"/>
</dbReference>
<keyword evidence="5" id="KW-1185">Reference proteome</keyword>
<dbReference type="SUPFAM" id="SSF46565">
    <property type="entry name" value="Chaperone J-domain"/>
    <property type="match status" value="1"/>
</dbReference>
<dbReference type="GO" id="GO:0042407">
    <property type="term" value="P:cristae formation"/>
    <property type="evidence" value="ECO:0000318"/>
    <property type="project" value="GO_Central"/>
</dbReference>
<dbReference type="OMA" id="XELEKQR"/>
<name>A0A2K3DRH3_CHLRE</name>
<dbReference type="Gramene" id="PNW83136">
    <property type="protein sequence ID" value="PNW83136"/>
    <property type="gene ID" value="CHLRE_06g308150v5"/>
</dbReference>
<feature type="region of interest" description="Disordered" evidence="2">
    <location>
        <begin position="544"/>
        <end position="584"/>
    </location>
</feature>
<dbReference type="Gene3D" id="1.10.287.110">
    <property type="entry name" value="DnaJ domain"/>
    <property type="match status" value="1"/>
</dbReference>
<dbReference type="OrthoDB" id="10250354at2759"/>
<accession>A0A2K3DRH3</accession>
<organism evidence="4 5">
    <name type="scientific">Chlamydomonas reinhardtii</name>
    <name type="common">Chlamydomonas smithii</name>
    <dbReference type="NCBI Taxonomy" id="3055"/>
    <lineage>
        <taxon>Eukaryota</taxon>
        <taxon>Viridiplantae</taxon>
        <taxon>Chlorophyta</taxon>
        <taxon>core chlorophytes</taxon>
        <taxon>Chlorophyceae</taxon>
        <taxon>CS clade</taxon>
        <taxon>Chlamydomonadales</taxon>
        <taxon>Chlamydomonadaceae</taxon>
        <taxon>Chlamydomonas</taxon>
    </lineage>
</organism>
<dbReference type="CDD" id="cd06257">
    <property type="entry name" value="DnaJ"/>
    <property type="match status" value="1"/>
</dbReference>
<dbReference type="STRING" id="3055.A0A2K3DRH3"/>
<dbReference type="PROSITE" id="PS50076">
    <property type="entry name" value="DNAJ_2"/>
    <property type="match status" value="1"/>
</dbReference>
<dbReference type="InParanoid" id="A0A2K3DRH3"/>
<dbReference type="PANTHER" id="PTHR44157">
    <property type="entry name" value="DNAJ HOMOLOG SUBFAMILY C MEMBER 11"/>
    <property type="match status" value="1"/>
</dbReference>
<dbReference type="InterPro" id="IPR001623">
    <property type="entry name" value="DnaJ_domain"/>
</dbReference>
<dbReference type="EMBL" id="CM008967">
    <property type="protein sequence ID" value="PNW83136.1"/>
    <property type="molecule type" value="Genomic_DNA"/>
</dbReference>
<dbReference type="GO" id="GO:0005739">
    <property type="term" value="C:mitochondrion"/>
    <property type="evidence" value="ECO:0007669"/>
    <property type="project" value="GOC"/>
</dbReference>
<evidence type="ECO:0000313" key="4">
    <source>
        <dbReference type="EMBL" id="PNW83136.1"/>
    </source>
</evidence>
<keyword evidence="1" id="KW-0143">Chaperone</keyword>
<dbReference type="FunCoup" id="A0A2K3DRH3">
    <property type="interactions" value="1926"/>
</dbReference>
<dbReference type="GeneID" id="5716845"/>
<dbReference type="InterPro" id="IPR036869">
    <property type="entry name" value="J_dom_sf"/>
</dbReference>
<feature type="region of interest" description="Disordered" evidence="2">
    <location>
        <begin position="686"/>
        <end position="705"/>
    </location>
</feature>
<dbReference type="Pfam" id="PF11875">
    <property type="entry name" value="DnaJ-like_C11_C"/>
    <property type="match status" value="1"/>
</dbReference>
<feature type="domain" description="J" evidence="3">
    <location>
        <begin position="14"/>
        <end position="82"/>
    </location>
</feature>
<dbReference type="InterPro" id="IPR055225">
    <property type="entry name" value="DNAJC11-like_beta-barrel"/>
</dbReference>
<dbReference type="AlphaFoldDB" id="A0A2K3DRH3"/>
<sequence>MSQRDVATQSDDTEYYAILNIPRDASDEDVRRAYRALAQVYHPDKHSDPEQKIRAQEAFGKLQEAYEVLSDPNRRQVYDVYGKEGLLAGFEVGTKLDSVEEMKKKWEEFKRKQDEERAEQLSNHRGTYTCRIDLTDVAAMVASASGGGGGGGRHQHPVPLRPLFRAVAVTNSIDTPVGDNGDVVYIQGQAALRNGAGLGNLIFGYRRVLSQHDTLEGNVVLGLRSALALTSTRQVTPYTSASLTTSYAVGTGVGMQLSSTRHLPYNMQATLGWVVGPPAASALTFSISKRGTKYIAAGKLELGAVTSLSARLTYHLAPDTHLRAVARLGTSGVDLELGAGRKWGPSTTGYMATVVGLQGVAVKGRLVRGGQTFEVPVVVSHSLSDVRVVAAAYLLPPLTVIGLSRFVVRPLLRWQRQRRETKERQEHCEAIRSSLAKATAELALIEPVARRKARSEAARRPASGLVVLDAVYGATDQYLQGAAAAAAADGLGGGGGGAGGSGATPQRQAIAAASAKLASSAEAAAAAAAAEAAAPAATEAAASAPDPAAAALPPATAAESRPPRDGTPGASASSTAAADEPPPPWLSVTAALQYQVSDSRLTLHPGVPKKNQMGFADPTPGSSTAVRRLYVAYLYGSLVYETTCDDLEGLSLPGSGEVVWDAGRRQGLLALGAAALGCPELMQPPQAGAGAAAGSGAGSVAGTPR</sequence>
<dbReference type="Pfam" id="PF00226">
    <property type="entry name" value="DnaJ"/>
    <property type="match status" value="1"/>
</dbReference>
<protein>
    <recommendedName>
        <fullName evidence="3">J domain-containing protein</fullName>
    </recommendedName>
</protein>
<reference evidence="4 5" key="1">
    <citation type="journal article" date="2007" name="Science">
        <title>The Chlamydomonas genome reveals the evolution of key animal and plant functions.</title>
        <authorList>
            <person name="Merchant S.S."/>
            <person name="Prochnik S.E."/>
            <person name="Vallon O."/>
            <person name="Harris E.H."/>
            <person name="Karpowicz S.J."/>
            <person name="Witman G.B."/>
            <person name="Terry A."/>
            <person name="Salamov A."/>
            <person name="Fritz-Laylin L.K."/>
            <person name="Marechal-Drouard L."/>
            <person name="Marshall W.F."/>
            <person name="Qu L.H."/>
            <person name="Nelson D.R."/>
            <person name="Sanderfoot A.A."/>
            <person name="Spalding M.H."/>
            <person name="Kapitonov V.V."/>
            <person name="Ren Q."/>
            <person name="Ferris P."/>
            <person name="Lindquist E."/>
            <person name="Shapiro H."/>
            <person name="Lucas S.M."/>
            <person name="Grimwood J."/>
            <person name="Schmutz J."/>
            <person name="Cardol P."/>
            <person name="Cerutti H."/>
            <person name="Chanfreau G."/>
            <person name="Chen C.L."/>
            <person name="Cognat V."/>
            <person name="Croft M.T."/>
            <person name="Dent R."/>
            <person name="Dutcher S."/>
            <person name="Fernandez E."/>
            <person name="Fukuzawa H."/>
            <person name="Gonzalez-Ballester D."/>
            <person name="Gonzalez-Halphen D."/>
            <person name="Hallmann A."/>
            <person name="Hanikenne M."/>
            <person name="Hippler M."/>
            <person name="Inwood W."/>
            <person name="Jabbari K."/>
            <person name="Kalanon M."/>
            <person name="Kuras R."/>
            <person name="Lefebvre P.A."/>
            <person name="Lemaire S.D."/>
            <person name="Lobanov A.V."/>
            <person name="Lohr M."/>
            <person name="Manuell A."/>
            <person name="Meier I."/>
            <person name="Mets L."/>
            <person name="Mittag M."/>
            <person name="Mittelmeier T."/>
            <person name="Moroney J.V."/>
            <person name="Moseley J."/>
            <person name="Napoli C."/>
            <person name="Nedelcu A.M."/>
            <person name="Niyogi K."/>
            <person name="Novoselov S.V."/>
            <person name="Paulsen I.T."/>
            <person name="Pazour G."/>
            <person name="Purton S."/>
            <person name="Ral J.P."/>
            <person name="Riano-Pachon D.M."/>
            <person name="Riekhof W."/>
            <person name="Rymarquis L."/>
            <person name="Schroda M."/>
            <person name="Stern D."/>
            <person name="Umen J."/>
            <person name="Willows R."/>
            <person name="Wilson N."/>
            <person name="Zimmer S.L."/>
            <person name="Allmer J."/>
            <person name="Balk J."/>
            <person name="Bisova K."/>
            <person name="Chen C.J."/>
            <person name="Elias M."/>
            <person name="Gendler K."/>
            <person name="Hauser C."/>
            <person name="Lamb M.R."/>
            <person name="Ledford H."/>
            <person name="Long J.C."/>
            <person name="Minagawa J."/>
            <person name="Page M.D."/>
            <person name="Pan J."/>
            <person name="Pootakham W."/>
            <person name="Roje S."/>
            <person name="Rose A."/>
            <person name="Stahlberg E."/>
            <person name="Terauchi A.M."/>
            <person name="Yang P."/>
            <person name="Ball S."/>
            <person name="Bowler C."/>
            <person name="Dieckmann C.L."/>
            <person name="Gladyshev V.N."/>
            <person name="Green P."/>
            <person name="Jorgensen R."/>
            <person name="Mayfield S."/>
            <person name="Mueller-Roeber B."/>
            <person name="Rajamani S."/>
            <person name="Sayre R.T."/>
            <person name="Brokstein P."/>
            <person name="Dubchak I."/>
            <person name="Goodstein D."/>
            <person name="Hornick L."/>
            <person name="Huang Y.W."/>
            <person name="Jhaveri J."/>
            <person name="Luo Y."/>
            <person name="Martinez D."/>
            <person name="Ngau W.C."/>
            <person name="Otillar B."/>
            <person name="Poliakov A."/>
            <person name="Porter A."/>
            <person name="Szajkowski L."/>
            <person name="Werner G."/>
            <person name="Zhou K."/>
            <person name="Grigoriev I.V."/>
            <person name="Rokhsar D.S."/>
            <person name="Grossman A.R."/>
        </authorList>
    </citation>
    <scope>NUCLEOTIDE SEQUENCE [LARGE SCALE GENOMIC DNA]</scope>
    <source>
        <strain evidence="5">CC-503</strain>
    </source>
</reference>
<evidence type="ECO:0000256" key="1">
    <source>
        <dbReference type="ARBA" id="ARBA00023186"/>
    </source>
</evidence>
<gene>
    <name evidence="4" type="ORF">CHLRE_06g308150v5</name>
</gene>
<dbReference type="ExpressionAtlas" id="A0A2K3DRH3">
    <property type="expression patterns" value="baseline"/>
</dbReference>
<dbReference type="Pfam" id="PF22774">
    <property type="entry name" value="DNAJC11_beta-barrel"/>
    <property type="match status" value="1"/>
</dbReference>